<evidence type="ECO:0000256" key="3">
    <source>
        <dbReference type="ARBA" id="ARBA00007103"/>
    </source>
</evidence>
<keyword evidence="9 15" id="KW-1133">Transmembrane helix</keyword>
<keyword evidence="7" id="KW-1000">Mitochondrion outer membrane</keyword>
<dbReference type="EC" id="2.5.1.47" evidence="4"/>
<evidence type="ECO:0000256" key="2">
    <source>
        <dbReference type="ARBA" id="ARBA00004572"/>
    </source>
</evidence>
<gene>
    <name evidence="17" type="ORF">MVES_001255</name>
</gene>
<dbReference type="OrthoDB" id="10259545at2759"/>
<dbReference type="AlphaFoldDB" id="A0A2N1JEG1"/>
<evidence type="ECO:0000256" key="9">
    <source>
        <dbReference type="ARBA" id="ARBA00022989"/>
    </source>
</evidence>
<evidence type="ECO:0000313" key="17">
    <source>
        <dbReference type="EMBL" id="PKI84934.1"/>
    </source>
</evidence>
<dbReference type="GO" id="GO:0004124">
    <property type="term" value="F:cysteine synthase activity"/>
    <property type="evidence" value="ECO:0007669"/>
    <property type="project" value="UniProtKB-EC"/>
</dbReference>
<dbReference type="STRING" id="2020962.A0A2N1JEG1"/>
<comment type="subcellular location">
    <subcellularLocation>
        <location evidence="2">Mitochondrion outer membrane</location>
        <topology evidence="2">Single-pass membrane protein</topology>
    </subcellularLocation>
</comment>
<name>A0A2N1JEG1_9BASI</name>
<evidence type="ECO:0000256" key="10">
    <source>
        <dbReference type="ARBA" id="ARBA00023128"/>
    </source>
</evidence>
<comment type="similarity">
    <text evidence="3">Belongs to the cysteine synthase/cystathionine beta-synthase family.</text>
</comment>
<organism evidence="17 18">
    <name type="scientific">Malassezia vespertilionis</name>
    <dbReference type="NCBI Taxonomy" id="2020962"/>
    <lineage>
        <taxon>Eukaryota</taxon>
        <taxon>Fungi</taxon>
        <taxon>Dikarya</taxon>
        <taxon>Basidiomycota</taxon>
        <taxon>Ustilaginomycotina</taxon>
        <taxon>Malasseziomycetes</taxon>
        <taxon>Malasseziales</taxon>
        <taxon>Malasseziaceae</taxon>
        <taxon>Malassezia</taxon>
    </lineage>
</organism>
<dbReference type="GO" id="GO:0006535">
    <property type="term" value="P:cysteine biosynthetic process from serine"/>
    <property type="evidence" value="ECO:0007669"/>
    <property type="project" value="InterPro"/>
</dbReference>
<comment type="catalytic activity">
    <reaction evidence="12">
        <text>O-acetyl-L-serine + hydrogen sulfide = L-cysteine + acetate</text>
        <dbReference type="Rhea" id="RHEA:14829"/>
        <dbReference type="ChEBI" id="CHEBI:29919"/>
        <dbReference type="ChEBI" id="CHEBI:30089"/>
        <dbReference type="ChEBI" id="CHEBI:35235"/>
        <dbReference type="ChEBI" id="CHEBI:58340"/>
        <dbReference type="EC" id="2.5.1.47"/>
    </reaction>
</comment>
<dbReference type="EMBL" id="KZ454988">
    <property type="protein sequence ID" value="PKI84934.1"/>
    <property type="molecule type" value="Genomic_DNA"/>
</dbReference>
<dbReference type="CDD" id="cd01561">
    <property type="entry name" value="CBS_like"/>
    <property type="match status" value="1"/>
</dbReference>
<evidence type="ECO:0000256" key="11">
    <source>
        <dbReference type="ARBA" id="ARBA00023136"/>
    </source>
</evidence>
<dbReference type="SUPFAM" id="SSF53686">
    <property type="entry name" value="Tryptophan synthase beta subunit-like PLP-dependent enzymes"/>
    <property type="match status" value="1"/>
</dbReference>
<reference evidence="17 18" key="1">
    <citation type="submission" date="2017-10" db="EMBL/GenBank/DDBJ databases">
        <title>A novel species of cold-tolerant Malassezia isolated from bats.</title>
        <authorList>
            <person name="Lorch J.M."/>
            <person name="Palmer J.M."/>
            <person name="Vanderwolf K.J."/>
            <person name="Schmidt K.Z."/>
            <person name="Verant M.L."/>
            <person name="Weller T.J."/>
            <person name="Blehert D.S."/>
        </authorList>
    </citation>
    <scope>NUCLEOTIDE SEQUENCE [LARGE SCALE GENOMIC DNA]</scope>
    <source>
        <strain evidence="17 18">NWHC:44797-103</strain>
    </source>
</reference>
<dbReference type="InterPro" id="IPR001216">
    <property type="entry name" value="P-phosphate_BS"/>
</dbReference>
<dbReference type="InterPro" id="IPR001926">
    <property type="entry name" value="TrpB-like_PALP"/>
</dbReference>
<feature type="compositionally biased region" description="Polar residues" evidence="14">
    <location>
        <begin position="44"/>
        <end position="53"/>
    </location>
</feature>
<dbReference type="Proteomes" id="UP000232875">
    <property type="component" value="Unassembled WGS sequence"/>
</dbReference>
<evidence type="ECO:0000256" key="1">
    <source>
        <dbReference type="ARBA" id="ARBA00001933"/>
    </source>
</evidence>
<evidence type="ECO:0000256" key="5">
    <source>
        <dbReference type="ARBA" id="ARBA00022679"/>
    </source>
</evidence>
<sequence>MKRVRTAVRTEPLPAHLGTPKRPIPRRRDMDRRAPRSPSSMSPFTNPSRTQRTPGGMFARSSDPASPTLHIASSSPAPPCILVSPPAGDVESLIARSELCMGSVRREVRHEWQFAYISTLLARDQLALEKLCWKLDLTFAALACAKDHDQALAKNPALASSIAKKAAQHTLMLLMNAWRPQTTQDFTYSPPSFRLSSVSRETMEMPQNAAHIAWAQRVSGMLGVQAAEKIVLHIVHTVWYMVVHDANRAFARPYLAAQFCKHFLACTDRWVAQESCADTRKLPFLHLEIGQPGNVDMAPTSTVLRWTFVHALHQKLETALAGMQRRTIHSLQIPSPHTKRAAYRGELAAQALDSKAVVDAARFLGELFCTDKTRRWMDRILAAFQRHGVGRFGAGLVVGLVVGLGSMAFARFHQSILRKRYSYRLRRWTRRDTRQNKVEDAFVPIELRRSGKTVNGVAGMIGNTPLMRINSLSDMTGCEILGKAEYLNPGGSPKDRVALQILNEAEEDNTLVPFVGSWIFEGTVGSTGISIATLARAKGYNCCIIVPDDVAEEKVTLLRRLGAKIETVRPRGIVDPRHYVKEAKARAQAWKPNPSQPYARAFFADQFENEANFWAHYHHTGPEIWEQTGGRIDAFVAGAGTGGTLAGVAAFFKTSLGHADKNDAPLIVAADPQGSGLYNRVCHGVMYSPTESEGTRRRHQVDSVVEGIGINRLTRNLEKGLPYIDTAERVTDDEAVRMSRWLAAHDGLFLGSSSAVQCVAAVRTALRLKAAQPKPTLSSLEDTALNLPRSVVVTILADSGVRHLSKFQNDEAMQALGLHVDVDISDILFVP</sequence>
<keyword evidence="18" id="KW-1185">Reference proteome</keyword>
<evidence type="ECO:0000313" key="18">
    <source>
        <dbReference type="Proteomes" id="UP000232875"/>
    </source>
</evidence>
<dbReference type="FunFam" id="3.40.50.1100:FF:000096">
    <property type="entry name" value="Related to cysteine synthase"/>
    <property type="match status" value="1"/>
</dbReference>
<keyword evidence="8" id="KW-0663">Pyridoxal phosphate</keyword>
<dbReference type="FunFam" id="3.40.50.1100:FF:000049">
    <property type="entry name" value="Cysteine synthase, putative"/>
    <property type="match status" value="1"/>
</dbReference>
<dbReference type="GO" id="GO:0005741">
    <property type="term" value="C:mitochondrial outer membrane"/>
    <property type="evidence" value="ECO:0007669"/>
    <property type="project" value="UniProtKB-SubCell"/>
</dbReference>
<dbReference type="Gene3D" id="3.40.50.1100">
    <property type="match status" value="2"/>
</dbReference>
<dbReference type="InterPro" id="IPR050214">
    <property type="entry name" value="Cys_Synth/Cystath_Beta-Synth"/>
</dbReference>
<feature type="region of interest" description="Disordered" evidence="14">
    <location>
        <begin position="1"/>
        <end position="71"/>
    </location>
</feature>
<dbReference type="PANTHER" id="PTHR10314">
    <property type="entry name" value="CYSTATHIONINE BETA-SYNTHASE"/>
    <property type="match status" value="1"/>
</dbReference>
<comment type="cofactor">
    <cofactor evidence="1">
        <name>pyridoxal 5'-phosphate</name>
        <dbReference type="ChEBI" id="CHEBI:597326"/>
    </cofactor>
</comment>
<feature type="domain" description="Tryptophan synthase beta chain-like PALP" evidence="16">
    <location>
        <begin position="459"/>
        <end position="770"/>
    </location>
</feature>
<dbReference type="PROSITE" id="PS00901">
    <property type="entry name" value="CYS_SYNTHASE"/>
    <property type="match status" value="1"/>
</dbReference>
<evidence type="ECO:0000256" key="14">
    <source>
        <dbReference type="SAM" id="MobiDB-lite"/>
    </source>
</evidence>
<evidence type="ECO:0000256" key="15">
    <source>
        <dbReference type="SAM" id="Phobius"/>
    </source>
</evidence>
<proteinExistence type="inferred from homology"/>
<evidence type="ECO:0000256" key="13">
    <source>
        <dbReference type="ARBA" id="ARBA00078545"/>
    </source>
</evidence>
<keyword evidence="6 15" id="KW-0812">Transmembrane</keyword>
<evidence type="ECO:0000256" key="6">
    <source>
        <dbReference type="ARBA" id="ARBA00022692"/>
    </source>
</evidence>
<accession>A0A2N1JEG1</accession>
<dbReference type="InterPro" id="IPR036052">
    <property type="entry name" value="TrpB-like_PALP_sf"/>
</dbReference>
<evidence type="ECO:0000256" key="8">
    <source>
        <dbReference type="ARBA" id="ARBA00022898"/>
    </source>
</evidence>
<evidence type="ECO:0000256" key="4">
    <source>
        <dbReference type="ARBA" id="ARBA00012681"/>
    </source>
</evidence>
<feature type="transmembrane region" description="Helical" evidence="15">
    <location>
        <begin position="392"/>
        <end position="412"/>
    </location>
</feature>
<keyword evidence="5" id="KW-0808">Transferase</keyword>
<keyword evidence="11 15" id="KW-0472">Membrane</keyword>
<protein>
    <recommendedName>
        <fullName evidence="4">cysteine synthase</fullName>
        <ecNumber evidence="4">2.5.1.47</ecNumber>
    </recommendedName>
    <alternativeName>
        <fullName evidence="13">Cysteine synthase-like protein</fullName>
    </alternativeName>
</protein>
<evidence type="ECO:0000256" key="12">
    <source>
        <dbReference type="ARBA" id="ARBA00047931"/>
    </source>
</evidence>
<evidence type="ECO:0000259" key="16">
    <source>
        <dbReference type="Pfam" id="PF00291"/>
    </source>
</evidence>
<keyword evidence="10" id="KW-0496">Mitochondrion</keyword>
<dbReference type="Pfam" id="PF00291">
    <property type="entry name" value="PALP"/>
    <property type="match status" value="1"/>
</dbReference>
<evidence type="ECO:0000256" key="7">
    <source>
        <dbReference type="ARBA" id="ARBA00022787"/>
    </source>
</evidence>